<organism evidence="1 2">
    <name type="scientific">Eleginops maclovinus</name>
    <name type="common">Patagonian blennie</name>
    <name type="synonym">Eleginus maclovinus</name>
    <dbReference type="NCBI Taxonomy" id="56733"/>
    <lineage>
        <taxon>Eukaryota</taxon>
        <taxon>Metazoa</taxon>
        <taxon>Chordata</taxon>
        <taxon>Craniata</taxon>
        <taxon>Vertebrata</taxon>
        <taxon>Euteleostomi</taxon>
        <taxon>Actinopterygii</taxon>
        <taxon>Neopterygii</taxon>
        <taxon>Teleostei</taxon>
        <taxon>Neoteleostei</taxon>
        <taxon>Acanthomorphata</taxon>
        <taxon>Eupercaria</taxon>
        <taxon>Perciformes</taxon>
        <taxon>Notothenioidei</taxon>
        <taxon>Eleginopidae</taxon>
        <taxon>Eleginops</taxon>
    </lineage>
</organism>
<name>A0AAN8AR22_ELEMC</name>
<proteinExistence type="predicted"/>
<gene>
    <name evidence="1" type="ORF">PBY51_019722</name>
</gene>
<evidence type="ECO:0000313" key="1">
    <source>
        <dbReference type="EMBL" id="KAK5865454.1"/>
    </source>
</evidence>
<dbReference type="Proteomes" id="UP001346869">
    <property type="component" value="Unassembled WGS sequence"/>
</dbReference>
<sequence>MRDVRPGLRPYEPNTHPPFWFLCRQLRCTCGTLTQRAIGFVPVLHEAALQAASADLYLGEGDMREAAFQRGFADWIGETHPNQGLKTRSLFRCSDSNRWLLRFVSVRHGNDCQIC</sequence>
<protein>
    <submittedName>
        <fullName evidence="1">Uncharacterized protein</fullName>
    </submittedName>
</protein>
<comment type="caution">
    <text evidence="1">The sequence shown here is derived from an EMBL/GenBank/DDBJ whole genome shotgun (WGS) entry which is preliminary data.</text>
</comment>
<reference evidence="1 2" key="1">
    <citation type="journal article" date="2023" name="Genes (Basel)">
        <title>Chromosome-Level Genome Assembly and Circadian Gene Repertoire of the Patagonia Blennie Eleginops maclovinus-The Closest Ancestral Proxy of Antarctic Cryonotothenioids.</title>
        <authorList>
            <person name="Cheng C.C."/>
            <person name="Rivera-Colon A.G."/>
            <person name="Minhas B.F."/>
            <person name="Wilson L."/>
            <person name="Rayamajhi N."/>
            <person name="Vargas-Chacoff L."/>
            <person name="Catchen J.M."/>
        </authorList>
    </citation>
    <scope>NUCLEOTIDE SEQUENCE [LARGE SCALE GENOMIC DNA]</scope>
    <source>
        <strain evidence="1">JMC-PN-2008</strain>
    </source>
</reference>
<dbReference type="AlphaFoldDB" id="A0AAN8AR22"/>
<dbReference type="EMBL" id="JAUZQC010000009">
    <property type="protein sequence ID" value="KAK5865454.1"/>
    <property type="molecule type" value="Genomic_DNA"/>
</dbReference>
<accession>A0AAN8AR22</accession>
<reference evidence="1 2" key="2">
    <citation type="journal article" date="2023" name="Mol. Biol. Evol.">
        <title>Genomics of Secondarily Temperate Adaptation in the Only Non-Antarctic Icefish.</title>
        <authorList>
            <person name="Rivera-Colon A.G."/>
            <person name="Rayamajhi N."/>
            <person name="Minhas B.F."/>
            <person name="Madrigal G."/>
            <person name="Bilyk K.T."/>
            <person name="Yoon V."/>
            <person name="Hune M."/>
            <person name="Gregory S."/>
            <person name="Cheng C.H.C."/>
            <person name="Catchen J.M."/>
        </authorList>
    </citation>
    <scope>NUCLEOTIDE SEQUENCE [LARGE SCALE GENOMIC DNA]</scope>
    <source>
        <strain evidence="1">JMC-PN-2008</strain>
    </source>
</reference>
<keyword evidence="2" id="KW-1185">Reference proteome</keyword>
<evidence type="ECO:0000313" key="2">
    <source>
        <dbReference type="Proteomes" id="UP001346869"/>
    </source>
</evidence>